<organism evidence="5 6">
    <name type="scientific">Rhizosaccharibacter radicis</name>
    <dbReference type="NCBI Taxonomy" id="2782605"/>
    <lineage>
        <taxon>Bacteria</taxon>
        <taxon>Pseudomonadati</taxon>
        <taxon>Pseudomonadota</taxon>
        <taxon>Alphaproteobacteria</taxon>
        <taxon>Acetobacterales</taxon>
        <taxon>Acetobacteraceae</taxon>
        <taxon>Rhizosaccharibacter</taxon>
    </lineage>
</organism>
<dbReference type="InterPro" id="IPR004089">
    <property type="entry name" value="MCPsignal_dom"/>
</dbReference>
<dbReference type="InterPro" id="IPR044398">
    <property type="entry name" value="Globin-sensor_dom"/>
</dbReference>
<evidence type="ECO:0000256" key="2">
    <source>
        <dbReference type="ARBA" id="ARBA00029447"/>
    </source>
</evidence>
<comment type="caution">
    <text evidence="5">The sequence shown here is derived from an EMBL/GenBank/DDBJ whole genome shotgun (WGS) entry which is preliminary data.</text>
</comment>
<dbReference type="Gene3D" id="1.10.490.10">
    <property type="entry name" value="Globins"/>
    <property type="match status" value="1"/>
</dbReference>
<dbReference type="InterPro" id="IPR009050">
    <property type="entry name" value="Globin-like_sf"/>
</dbReference>
<dbReference type="EMBL" id="JAMZEJ010000008">
    <property type="protein sequence ID" value="MCQ8241813.1"/>
    <property type="molecule type" value="Genomic_DNA"/>
</dbReference>
<reference evidence="5 6" key="1">
    <citation type="submission" date="2022-06" db="EMBL/GenBank/DDBJ databases">
        <title>Rhizosaccharibacter gen. nov. sp. nov. KSS12, endophytic bacteria isolated from sugarcane.</title>
        <authorList>
            <person name="Pitiwittayakul N."/>
        </authorList>
    </citation>
    <scope>NUCLEOTIDE SEQUENCE [LARGE SCALE GENOMIC DNA]</scope>
    <source>
        <strain evidence="5 6">KSS12</strain>
    </source>
</reference>
<dbReference type="InterPro" id="IPR039379">
    <property type="entry name" value="Protoglobin_sensor_dom"/>
</dbReference>
<evidence type="ECO:0000259" key="4">
    <source>
        <dbReference type="PROSITE" id="PS50111"/>
    </source>
</evidence>
<dbReference type="PANTHER" id="PTHR32089">
    <property type="entry name" value="METHYL-ACCEPTING CHEMOTAXIS PROTEIN MCPB"/>
    <property type="match status" value="1"/>
</dbReference>
<keyword evidence="1 3" id="KW-0807">Transducer</keyword>
<dbReference type="SUPFAM" id="SSF58104">
    <property type="entry name" value="Methyl-accepting chemotaxis protein (MCP) signaling domain"/>
    <property type="match status" value="1"/>
</dbReference>
<dbReference type="SUPFAM" id="SSF46458">
    <property type="entry name" value="Globin-like"/>
    <property type="match status" value="1"/>
</dbReference>
<dbReference type="Proteomes" id="UP001524547">
    <property type="component" value="Unassembled WGS sequence"/>
</dbReference>
<evidence type="ECO:0000313" key="6">
    <source>
        <dbReference type="Proteomes" id="UP001524547"/>
    </source>
</evidence>
<dbReference type="SMART" id="SM00283">
    <property type="entry name" value="MA"/>
    <property type="match status" value="1"/>
</dbReference>
<feature type="domain" description="Methyl-accepting transducer" evidence="4">
    <location>
        <begin position="185"/>
        <end position="428"/>
    </location>
</feature>
<protein>
    <submittedName>
        <fullName evidence="5">Globin-coupled sensor protein</fullName>
    </submittedName>
</protein>
<dbReference type="PROSITE" id="PS50111">
    <property type="entry name" value="CHEMOTAXIS_TRANSDUC_2"/>
    <property type="match status" value="1"/>
</dbReference>
<dbReference type="PANTHER" id="PTHR32089:SF112">
    <property type="entry name" value="LYSOZYME-LIKE PROTEIN-RELATED"/>
    <property type="match status" value="1"/>
</dbReference>
<dbReference type="InterPro" id="IPR012292">
    <property type="entry name" value="Globin/Proto"/>
</dbReference>
<proteinExistence type="inferred from homology"/>
<dbReference type="CDD" id="cd01068">
    <property type="entry name" value="globin_sensor"/>
    <property type="match status" value="1"/>
</dbReference>
<evidence type="ECO:0000256" key="1">
    <source>
        <dbReference type="ARBA" id="ARBA00023224"/>
    </source>
</evidence>
<gene>
    <name evidence="5" type="ORF">NFI88_13305</name>
</gene>
<comment type="similarity">
    <text evidence="2">Belongs to the methyl-accepting chemotaxis (MCP) protein family.</text>
</comment>
<evidence type="ECO:0000313" key="5">
    <source>
        <dbReference type="EMBL" id="MCQ8241813.1"/>
    </source>
</evidence>
<evidence type="ECO:0000256" key="3">
    <source>
        <dbReference type="PROSITE-ProRule" id="PRU00284"/>
    </source>
</evidence>
<dbReference type="PRINTS" id="PR00260">
    <property type="entry name" value="CHEMTRNSDUCR"/>
</dbReference>
<keyword evidence="6" id="KW-1185">Reference proteome</keyword>
<accession>A0ABT1W1T6</accession>
<name>A0ABT1W1T6_9PROT</name>
<dbReference type="InterPro" id="IPR004090">
    <property type="entry name" value="Chemotax_Me-accpt_rcpt"/>
</dbReference>
<dbReference type="Gene3D" id="1.10.287.950">
    <property type="entry name" value="Methyl-accepting chemotaxis protein"/>
    <property type="match status" value="1"/>
</dbReference>
<dbReference type="RefSeq" id="WP_422920567.1">
    <property type="nucleotide sequence ID" value="NZ_JAMZEJ010000008.1"/>
</dbReference>
<dbReference type="Pfam" id="PF11563">
    <property type="entry name" value="Protoglobin"/>
    <property type="match status" value="1"/>
</dbReference>
<dbReference type="Pfam" id="PF00015">
    <property type="entry name" value="MCPsignal"/>
    <property type="match status" value="1"/>
</dbReference>
<sequence>MLSQIDQRHQFRLKTFSIGNGDLEALDSFAAFARDRLPAILTATRDELGSWPEIAKALATPEVHEARVAHWRRVAQGRFDEEFTPSAIRLADAFLAHDVPAFAVVLCHASVTKAMLRELELDTPCTRLTGFRRSTTKHNRRNALQKAVWFDVEVLLEHYATREHEMRRRIVNRITGTFDEHIARVVGEIDESTRDVDNTMRGIASTAEHSGGHVDAVATAMADANAGVQTVAAAAEELSASVTEITRQVGESTGVAEQAVEDARRTDAVVQALSEGAARIGEVVRLIDAVAGQTNLLALNATIEAARAGEAGKGFAVVANEVKQLAAQTAKATAEIGGQINQMQAATAEAVQAIGSIVQTISRMRDISTGIATSVQEQGAATAEIARSASQAAASNRQVDQLMSGIQSDTRQTTSATGQLGQSVQALSARSGKLSKAVEHFLLEVKSAA</sequence>